<evidence type="ECO:0000256" key="2">
    <source>
        <dbReference type="ARBA" id="ARBA00005891"/>
    </source>
</evidence>
<dbReference type="SUPFAM" id="SSF53335">
    <property type="entry name" value="S-adenosyl-L-methionine-dependent methyltransferases"/>
    <property type="match status" value="1"/>
</dbReference>
<dbReference type="PANTHER" id="PTHR12049">
    <property type="entry name" value="PROTEIN ARGININE METHYLTRANSFERASE NDUFAF7, MITOCHONDRIAL"/>
    <property type="match status" value="1"/>
</dbReference>
<dbReference type="InterPro" id="IPR038375">
    <property type="entry name" value="NDUFAF7_sf"/>
</dbReference>
<comment type="similarity">
    <text evidence="2 7">Belongs to the NDUFAF7 family.</text>
</comment>
<keyword evidence="4 7" id="KW-0808">Transferase</keyword>
<dbReference type="GO" id="GO:0032981">
    <property type="term" value="P:mitochondrial respiratory chain complex I assembly"/>
    <property type="evidence" value="ECO:0007669"/>
    <property type="project" value="TreeGrafter"/>
</dbReference>
<dbReference type="EC" id="2.1.1.320" evidence="7"/>
<proteinExistence type="inferred from homology"/>
<dbReference type="GO" id="GO:0035243">
    <property type="term" value="F:protein-arginine omega-N symmetric methyltransferase activity"/>
    <property type="evidence" value="ECO:0007669"/>
    <property type="project" value="UniProtKB-EC"/>
</dbReference>
<dbReference type="GO" id="GO:0005739">
    <property type="term" value="C:mitochondrion"/>
    <property type="evidence" value="ECO:0007669"/>
    <property type="project" value="UniProtKB-SubCell"/>
</dbReference>
<evidence type="ECO:0000256" key="5">
    <source>
        <dbReference type="ARBA" id="ARBA00023128"/>
    </source>
</evidence>
<dbReference type="InterPro" id="IPR003788">
    <property type="entry name" value="NDUFAF7"/>
</dbReference>
<dbReference type="PANTHER" id="PTHR12049:SF7">
    <property type="entry name" value="PROTEIN ARGININE METHYLTRANSFERASE NDUFAF7, MITOCHONDRIAL"/>
    <property type="match status" value="1"/>
</dbReference>
<evidence type="ECO:0000256" key="3">
    <source>
        <dbReference type="ARBA" id="ARBA00022603"/>
    </source>
</evidence>
<dbReference type="GO" id="GO:0032259">
    <property type="term" value="P:methylation"/>
    <property type="evidence" value="ECO:0007669"/>
    <property type="project" value="UniProtKB-KW"/>
</dbReference>
<comment type="subcellular location">
    <subcellularLocation>
        <location evidence="1 7">Mitochondrion</location>
    </subcellularLocation>
</comment>
<reference evidence="8 9" key="1">
    <citation type="submission" date="2018-06" db="EMBL/GenBank/DDBJ databases">
        <title>Comparative genomics of downy mildews reveals potential adaptations to biotrophy.</title>
        <authorList>
            <person name="Fletcher K."/>
            <person name="Klosterman S.J."/>
            <person name="Derevnina L."/>
            <person name="Martin F."/>
            <person name="Koike S."/>
            <person name="Reyes Chin-Wo S."/>
            <person name="Mou B."/>
            <person name="Michelmore R."/>
        </authorList>
    </citation>
    <scope>NUCLEOTIDE SEQUENCE [LARGE SCALE GENOMIC DNA]</scope>
    <source>
        <strain evidence="8 9">R13</strain>
    </source>
</reference>
<evidence type="ECO:0000256" key="6">
    <source>
        <dbReference type="ARBA" id="ARBA00048612"/>
    </source>
</evidence>
<comment type="function">
    <text evidence="7">Arginine methyltransferase involved in the assembly or stability of mitochondrial NADH:ubiquinone oxidoreductase complex (complex I).</text>
</comment>
<dbReference type="Pfam" id="PF02636">
    <property type="entry name" value="Methyltransf_28"/>
    <property type="match status" value="2"/>
</dbReference>
<evidence type="ECO:0000313" key="9">
    <source>
        <dbReference type="Proteomes" id="UP000286097"/>
    </source>
</evidence>
<evidence type="ECO:0000313" key="8">
    <source>
        <dbReference type="EMBL" id="RQM15353.1"/>
    </source>
</evidence>
<comment type="caution">
    <text evidence="8">The sequence shown here is derived from an EMBL/GenBank/DDBJ whole genome shotgun (WGS) entry which is preliminary data.</text>
</comment>
<keyword evidence="5 7" id="KW-0496">Mitochondrion</keyword>
<dbReference type="AlphaFoldDB" id="A0A425CEC0"/>
<dbReference type="EMBL" id="QKXF01000160">
    <property type="protein sequence ID" value="RQM15353.1"/>
    <property type="molecule type" value="Genomic_DNA"/>
</dbReference>
<comment type="catalytic activity">
    <reaction evidence="6 7">
        <text>L-arginyl-[protein] + 2 S-adenosyl-L-methionine = N(omega),N(omega)'-dimethyl-L-arginyl-[protein] + 2 S-adenosyl-L-homocysteine + 2 H(+)</text>
        <dbReference type="Rhea" id="RHEA:48108"/>
        <dbReference type="Rhea" id="RHEA-COMP:10532"/>
        <dbReference type="Rhea" id="RHEA-COMP:11992"/>
        <dbReference type="ChEBI" id="CHEBI:15378"/>
        <dbReference type="ChEBI" id="CHEBI:29965"/>
        <dbReference type="ChEBI" id="CHEBI:57856"/>
        <dbReference type="ChEBI" id="CHEBI:59789"/>
        <dbReference type="ChEBI" id="CHEBI:88221"/>
        <dbReference type="EC" id="2.1.1.320"/>
    </reaction>
</comment>
<dbReference type="Gene3D" id="3.40.50.12710">
    <property type="match status" value="1"/>
</dbReference>
<protein>
    <recommendedName>
        <fullName evidence="7">Protein arginine methyltransferase NDUFAF7</fullName>
        <ecNumber evidence="7">2.1.1.320</ecNumber>
    </recommendedName>
</protein>
<accession>A0A425CEC0</accession>
<dbReference type="VEuPathDB" id="FungiDB:DD237_003587"/>
<dbReference type="InterPro" id="IPR029063">
    <property type="entry name" value="SAM-dependent_MTases_sf"/>
</dbReference>
<evidence type="ECO:0000256" key="4">
    <source>
        <dbReference type="ARBA" id="ARBA00022679"/>
    </source>
</evidence>
<dbReference type="Proteomes" id="UP000286097">
    <property type="component" value="Unassembled WGS sequence"/>
</dbReference>
<evidence type="ECO:0000256" key="7">
    <source>
        <dbReference type="RuleBase" id="RU364114"/>
    </source>
</evidence>
<evidence type="ECO:0000256" key="1">
    <source>
        <dbReference type="ARBA" id="ARBA00004173"/>
    </source>
</evidence>
<sequence length="555" mass="62247">MWSVSTRPWKALTRRSVVSRHLRASKLTATFSNFTDLKNEKVMLQMNKWKQQEPIEKAKFLSVQVDRSALKQPSGVLTSTSLSMELPHGKSKENALVHVLRSMIEVKGPLTVAEFMTRALSHPDHGYYMKKDVFGSKGDFTTAPEISQMFGELIAVWCIATWQQMGMPSHIKIVEMGPGRGTLMTDFLRAAKSFPSFYNAIEIHMVDISPGMSTMDWEEGGHSAYWYLFCSLVLQAMRKIQQETLKCKPINDTKVLENTMRLPDNGPMIRWHADFANVPHGPCLMIAQELFDALPVHQFEYTDRGWCERLVDVDFEDGGDHFRFVLSPGPTPATRVYIGREKLFDPTTALSHVAETHISSVEDLKKMEETVIRRLDVADVAGTPVRTAQAQVGDRIEISPVSIALVQDMAKRIAQSGGGALIVDYGYDHPSELSLRGIKNHEFVSVLREPGDVDLSIDVDFATLRRFATAEPKVQSIGPIGQGTFLKNMGIEHRLAMLLQNTESDKIQQDLFSSYERLVGSEQMGTIFKVMALTHTDVGHPVGFEEISTDRAESK</sequence>
<gene>
    <name evidence="8" type="ORF">DD237_003587</name>
</gene>
<organism evidence="8 9">
    <name type="scientific">Peronospora effusa</name>
    <dbReference type="NCBI Taxonomy" id="542832"/>
    <lineage>
        <taxon>Eukaryota</taxon>
        <taxon>Sar</taxon>
        <taxon>Stramenopiles</taxon>
        <taxon>Oomycota</taxon>
        <taxon>Peronosporomycetes</taxon>
        <taxon>Peronosporales</taxon>
        <taxon>Peronosporaceae</taxon>
        <taxon>Peronospora</taxon>
    </lineage>
</organism>
<name>A0A425CEC0_9STRA</name>
<keyword evidence="3 7" id="KW-0489">Methyltransferase</keyword>